<evidence type="ECO:0000313" key="5">
    <source>
        <dbReference type="Proteomes" id="UP001139486"/>
    </source>
</evidence>
<evidence type="ECO:0000313" key="4">
    <source>
        <dbReference type="EMBL" id="MCP3734845.1"/>
    </source>
</evidence>
<dbReference type="RefSeq" id="WP_254288864.1">
    <property type="nucleotide sequence ID" value="NZ_JAMLDY010000008.1"/>
</dbReference>
<feature type="compositionally biased region" description="Low complexity" evidence="1">
    <location>
        <begin position="311"/>
        <end position="321"/>
    </location>
</feature>
<comment type="caution">
    <text evidence="4">The sequence shown here is derived from an EMBL/GenBank/DDBJ whole genome shotgun (WGS) entry which is preliminary data.</text>
</comment>
<evidence type="ECO:0000256" key="1">
    <source>
        <dbReference type="SAM" id="MobiDB-lite"/>
    </source>
</evidence>
<feature type="region of interest" description="Disordered" evidence="1">
    <location>
        <begin position="263"/>
        <end position="321"/>
    </location>
</feature>
<gene>
    <name evidence="4" type="ORF">M9979_08170</name>
</gene>
<keyword evidence="5" id="KW-1185">Reference proteome</keyword>
<keyword evidence="2" id="KW-0732">Signal</keyword>
<dbReference type="AlphaFoldDB" id="A0A9X2KQC5"/>
<dbReference type="Proteomes" id="UP001139486">
    <property type="component" value="Unassembled WGS sequence"/>
</dbReference>
<reference evidence="4" key="1">
    <citation type="submission" date="2022-05" db="EMBL/GenBank/DDBJ databases">
        <title>Sphingomonas sp. strain RP10 Genome sequencing and assembly.</title>
        <authorList>
            <person name="Kim I."/>
        </authorList>
    </citation>
    <scope>NUCLEOTIDE SEQUENCE</scope>
    <source>
        <strain evidence="4">RP10</strain>
    </source>
</reference>
<protein>
    <submittedName>
        <fullName evidence="4">SPOR domain-containing protein</fullName>
    </submittedName>
</protein>
<sequence>MRILIPALLASAALLLTCAPVASSAQEVVQALPGTTDADRLAEQMRALAANPRDLNALIAAADLSLALGDLSGAASLYARAEKVSVSDPRIKAGEGAILVRSERPGEALRYFAQAEAAGYPVSRFAADRGLAYDLIGQSERAQRDYRLALKTRADDEIVKRYALSLGIVGKREAALEQLDPLLRKADRSAWRVRAFVLAMSGDQAGAERIVTTMLPQGMAQGLLPFFRRLPALPAADRAFAVHFGEVHATPERIADARLAPNLPQLAPEPQPVTLASVQAVQQPKGRDRDRRRRDRAGREPIALAANTRQPAASSSPAAPSYPAATAALARVQPLPQPTRSAPVTLASAAPVVTRPAVPVTTIAPVAGITTAPVTTTASITGNTTALITGNTVAPVTTASITGNPAATSSPGVGRPVAVAPATTTPVVASNVAEPLATVTRPATVATVPAAVAPVATTSPAPTTAAPVRSATPSPGFATSPVQPVVAATPTPAAPAPAAVTATTPPDFSAPPSRAEADSVLARIVAGLSIPAAELGVVVPAKPVPVTAPPPESAARVVAEAKAKEERDAAAEKALAAKAAADKRTADRKAAADKKALAAKKLADEKKLAEAKAAAEEKKAARANPERIWVQVAGGAYAGDLPKAYAAVRAKAPAVFGSRGGWSTPLRATNRVLTGPFKTDTEARAFVNQLARAGVSAFTFTSDAGQAVTRLPAK</sequence>
<dbReference type="Gene3D" id="1.25.40.10">
    <property type="entry name" value="Tetratricopeptide repeat domain"/>
    <property type="match status" value="1"/>
</dbReference>
<feature type="chain" id="PRO_5040849397" evidence="2">
    <location>
        <begin position="26"/>
        <end position="714"/>
    </location>
</feature>
<feature type="signal peptide" evidence="2">
    <location>
        <begin position="1"/>
        <end position="25"/>
    </location>
</feature>
<dbReference type="InterPro" id="IPR007730">
    <property type="entry name" value="SPOR-like_dom"/>
</dbReference>
<evidence type="ECO:0000256" key="2">
    <source>
        <dbReference type="SAM" id="SignalP"/>
    </source>
</evidence>
<dbReference type="InterPro" id="IPR011990">
    <property type="entry name" value="TPR-like_helical_dom_sf"/>
</dbReference>
<organism evidence="4 5">
    <name type="scientific">Sphingomonas liriopis</name>
    <dbReference type="NCBI Taxonomy" id="2949094"/>
    <lineage>
        <taxon>Bacteria</taxon>
        <taxon>Pseudomonadati</taxon>
        <taxon>Pseudomonadota</taxon>
        <taxon>Alphaproteobacteria</taxon>
        <taxon>Sphingomonadales</taxon>
        <taxon>Sphingomonadaceae</taxon>
        <taxon>Sphingomonas</taxon>
    </lineage>
</organism>
<dbReference type="SUPFAM" id="SSF48452">
    <property type="entry name" value="TPR-like"/>
    <property type="match status" value="1"/>
</dbReference>
<evidence type="ECO:0000259" key="3">
    <source>
        <dbReference type="PROSITE" id="PS51724"/>
    </source>
</evidence>
<dbReference type="EMBL" id="JAMLDY010000008">
    <property type="protein sequence ID" value="MCP3734845.1"/>
    <property type="molecule type" value="Genomic_DNA"/>
</dbReference>
<dbReference type="PROSITE" id="PS51724">
    <property type="entry name" value="SPOR"/>
    <property type="match status" value="1"/>
</dbReference>
<dbReference type="Pfam" id="PF05036">
    <property type="entry name" value="SPOR"/>
    <property type="match status" value="1"/>
</dbReference>
<dbReference type="GO" id="GO:0042834">
    <property type="term" value="F:peptidoglycan binding"/>
    <property type="evidence" value="ECO:0007669"/>
    <property type="project" value="InterPro"/>
</dbReference>
<proteinExistence type="predicted"/>
<name>A0A9X2KQC5_9SPHN</name>
<accession>A0A9X2KQC5</accession>
<feature type="domain" description="SPOR" evidence="3">
    <location>
        <begin position="622"/>
        <end position="702"/>
    </location>
</feature>